<dbReference type="Proteomes" id="UP000276133">
    <property type="component" value="Unassembled WGS sequence"/>
</dbReference>
<proteinExistence type="predicted"/>
<keyword evidence="2" id="KW-1185">Reference proteome</keyword>
<evidence type="ECO:0000313" key="1">
    <source>
        <dbReference type="EMBL" id="RNA11846.1"/>
    </source>
</evidence>
<evidence type="ECO:0000313" key="2">
    <source>
        <dbReference type="Proteomes" id="UP000276133"/>
    </source>
</evidence>
<gene>
    <name evidence="1" type="ORF">BpHYR1_048359</name>
</gene>
<dbReference type="EMBL" id="REGN01005835">
    <property type="protein sequence ID" value="RNA11846.1"/>
    <property type="molecule type" value="Genomic_DNA"/>
</dbReference>
<reference evidence="1 2" key="1">
    <citation type="journal article" date="2018" name="Sci. Rep.">
        <title>Genomic signatures of local adaptation to the degree of environmental predictability in rotifers.</title>
        <authorList>
            <person name="Franch-Gras L."/>
            <person name="Hahn C."/>
            <person name="Garcia-Roger E.M."/>
            <person name="Carmona M.J."/>
            <person name="Serra M."/>
            <person name="Gomez A."/>
        </authorList>
    </citation>
    <scope>NUCLEOTIDE SEQUENCE [LARGE SCALE GENOMIC DNA]</scope>
    <source>
        <strain evidence="1">HYR1</strain>
    </source>
</reference>
<protein>
    <submittedName>
        <fullName evidence="1">Uncharacterized protein</fullName>
    </submittedName>
</protein>
<dbReference type="AlphaFoldDB" id="A0A3M7QK83"/>
<accession>A0A3M7QK83</accession>
<sequence>MEDNHNKEYTLLPQETKCHMICHIFRITKFLAAHNKASFVIYKKINTFKFDMIEGSCNHIVSKFFPPYAYVPESDVGYVFKLLRTHADPTLKPVLTYIKKTCEIPYSNMEPLHESIERASRKCTGKIFERDETQVNFDTPYLTYFFKTISKEYI</sequence>
<name>A0A3M7QK83_BRAPC</name>
<organism evidence="1 2">
    <name type="scientific">Brachionus plicatilis</name>
    <name type="common">Marine rotifer</name>
    <name type="synonym">Brachionus muelleri</name>
    <dbReference type="NCBI Taxonomy" id="10195"/>
    <lineage>
        <taxon>Eukaryota</taxon>
        <taxon>Metazoa</taxon>
        <taxon>Spiralia</taxon>
        <taxon>Gnathifera</taxon>
        <taxon>Rotifera</taxon>
        <taxon>Eurotatoria</taxon>
        <taxon>Monogononta</taxon>
        <taxon>Pseudotrocha</taxon>
        <taxon>Ploima</taxon>
        <taxon>Brachionidae</taxon>
        <taxon>Brachionus</taxon>
    </lineage>
</organism>
<comment type="caution">
    <text evidence="1">The sequence shown here is derived from an EMBL/GenBank/DDBJ whole genome shotgun (WGS) entry which is preliminary data.</text>
</comment>